<dbReference type="GO" id="GO:0016747">
    <property type="term" value="F:acyltransferase activity, transferring groups other than amino-acyl groups"/>
    <property type="evidence" value="ECO:0007669"/>
    <property type="project" value="InterPro"/>
</dbReference>
<dbReference type="EMBL" id="LCYG01000016">
    <property type="protein sequence ID" value="KLK93900.1"/>
    <property type="molecule type" value="Genomic_DNA"/>
</dbReference>
<dbReference type="Pfam" id="PF00583">
    <property type="entry name" value="Acetyltransf_1"/>
    <property type="match status" value="1"/>
</dbReference>
<dbReference type="RefSeq" id="WP_047187944.1">
    <property type="nucleotide sequence ID" value="NZ_LCYG01000016.1"/>
</dbReference>
<keyword evidence="2" id="KW-0012">Acyltransferase</keyword>
<dbReference type="SUPFAM" id="SSF55729">
    <property type="entry name" value="Acyl-CoA N-acyltransferases (Nat)"/>
    <property type="match status" value="1"/>
</dbReference>
<dbReference type="PROSITE" id="PS51186">
    <property type="entry name" value="GNAT"/>
    <property type="match status" value="1"/>
</dbReference>
<evidence type="ECO:0000256" key="1">
    <source>
        <dbReference type="ARBA" id="ARBA00022679"/>
    </source>
</evidence>
<evidence type="ECO:0000259" key="3">
    <source>
        <dbReference type="PROSITE" id="PS51186"/>
    </source>
</evidence>
<dbReference type="InterPro" id="IPR016181">
    <property type="entry name" value="Acyl_CoA_acyltransferase"/>
</dbReference>
<evidence type="ECO:0000313" key="5">
    <source>
        <dbReference type="Proteomes" id="UP000035489"/>
    </source>
</evidence>
<evidence type="ECO:0000313" key="4">
    <source>
        <dbReference type="EMBL" id="KLK93900.1"/>
    </source>
</evidence>
<dbReference type="PANTHER" id="PTHR43420:SF12">
    <property type="entry name" value="N-ACETYLTRANSFERASE DOMAIN-CONTAINING PROTEIN"/>
    <property type="match status" value="1"/>
</dbReference>
<protein>
    <submittedName>
        <fullName evidence="4">GCN5 family acetyltransferase</fullName>
    </submittedName>
</protein>
<keyword evidence="1 4" id="KW-0808">Transferase</keyword>
<dbReference type="STRING" id="1225564.AA309_05270"/>
<reference evidence="4 5" key="1">
    <citation type="submission" date="2015-05" db="EMBL/GenBank/DDBJ databases">
        <title>Draft genome sequence of Microvirga vignae strain BR3299, a novel nitrogen fixing bacteria isolated from Brazil semi-aired region.</title>
        <authorList>
            <person name="Zilli J.E."/>
            <person name="Passos S.R."/>
            <person name="Leite J."/>
            <person name="Baldani J.I."/>
            <person name="Xavier G.R."/>
            <person name="Rumjaneck N.G."/>
            <person name="Simoes-Araujo J.L."/>
        </authorList>
    </citation>
    <scope>NUCLEOTIDE SEQUENCE [LARGE SCALE GENOMIC DNA]</scope>
    <source>
        <strain evidence="4 5">BR3299</strain>
    </source>
</reference>
<dbReference type="InterPro" id="IPR000182">
    <property type="entry name" value="GNAT_dom"/>
</dbReference>
<keyword evidence="5" id="KW-1185">Reference proteome</keyword>
<comment type="caution">
    <text evidence="4">The sequence shown here is derived from an EMBL/GenBank/DDBJ whole genome shotgun (WGS) entry which is preliminary data.</text>
</comment>
<dbReference type="Gene3D" id="3.40.630.30">
    <property type="match status" value="1"/>
</dbReference>
<feature type="domain" description="N-acetyltransferase" evidence="3">
    <location>
        <begin position="13"/>
        <end position="161"/>
    </location>
</feature>
<dbReference type="PANTHER" id="PTHR43420">
    <property type="entry name" value="ACETYLTRANSFERASE"/>
    <property type="match status" value="1"/>
</dbReference>
<name>A0A0H1RFD4_9HYPH</name>
<dbReference type="PATRIC" id="fig|1225564.3.peg.1515"/>
<dbReference type="AlphaFoldDB" id="A0A0H1RFD4"/>
<dbReference type="InterPro" id="IPR050680">
    <property type="entry name" value="YpeA/RimI_acetyltransf"/>
</dbReference>
<proteinExistence type="predicted"/>
<organism evidence="4 5">
    <name type="scientific">Microvirga vignae</name>
    <dbReference type="NCBI Taxonomy" id="1225564"/>
    <lineage>
        <taxon>Bacteria</taxon>
        <taxon>Pseudomonadati</taxon>
        <taxon>Pseudomonadota</taxon>
        <taxon>Alphaproteobacteria</taxon>
        <taxon>Hyphomicrobiales</taxon>
        <taxon>Methylobacteriaceae</taxon>
        <taxon>Microvirga</taxon>
    </lineage>
</organism>
<dbReference type="Proteomes" id="UP000035489">
    <property type="component" value="Unassembled WGS sequence"/>
</dbReference>
<gene>
    <name evidence="4" type="ORF">AA309_05270</name>
</gene>
<dbReference type="CDD" id="cd04301">
    <property type="entry name" value="NAT_SF"/>
    <property type="match status" value="1"/>
</dbReference>
<accession>A0A0H1RFD4</accession>
<sequence>MSFFDLFKKPGGFRIDPLGSDAASRMAAIHGASFARPWSTLEFERLLAERGVVGDGLFLRSAPKPIGFVLSRLVLDEAEILTVAIAPEARGKGLSIPLLERHLDELSRRGVRMVHLEVEEGNDPAIALYRRFDFKETGRREGYYQKADGSRVAALTMALGL</sequence>
<evidence type="ECO:0000256" key="2">
    <source>
        <dbReference type="ARBA" id="ARBA00023315"/>
    </source>
</evidence>
<dbReference type="OrthoDB" id="9804026at2"/>